<organism evidence="4 5">
    <name type="scientific">Alkalispirillum mobile</name>
    <dbReference type="NCBI Taxonomy" id="85925"/>
    <lineage>
        <taxon>Bacteria</taxon>
        <taxon>Pseudomonadati</taxon>
        <taxon>Pseudomonadota</taxon>
        <taxon>Gammaproteobacteria</taxon>
        <taxon>Chromatiales</taxon>
        <taxon>Ectothiorhodospiraceae</taxon>
        <taxon>Alkalispirillum</taxon>
    </lineage>
</organism>
<comment type="caution">
    <text evidence="4">The sequence shown here is derived from an EMBL/GenBank/DDBJ whole genome shotgun (WGS) entry which is preliminary data.</text>
</comment>
<sequence length="332" mass="36241">MPEQLTLAPPRFEPPFWLASGHAQTLWPALVRRPPAVARQCERLALPDGDELNLVWGPGPRTGPLVLILHGLAGSATASYVQGLMAALAQAAMGSVVMEFRGAGVRPNRLPRFFHAGETEDVQCAVQHVRARHPDRPLALVGFSMGGIVGLNWLGRLGVRAAVEQAVIVSAPLQLAECSRRLDRGFSRLYQWAMVRDLKAMLARKREAGCPPPQAEAAFRARSLWEFDDRLTAPLHGFDGAADYYQRCAPEQRLGCIRVPTLMINAADDPFCPADTLPPPGALTPWVQLAMSPGGGHLGFVAGWPWRPRYWLEPTLVAWLAARLNRPRAAAG</sequence>
<dbReference type="InterPro" id="IPR050960">
    <property type="entry name" value="AB_hydrolase_4_sf"/>
</dbReference>
<dbReference type="OrthoDB" id="332676at2"/>
<accession>A0A498C7L1</accession>
<keyword evidence="5" id="KW-1185">Reference proteome</keyword>
<evidence type="ECO:0000259" key="3">
    <source>
        <dbReference type="Pfam" id="PF00561"/>
    </source>
</evidence>
<dbReference type="PIRSF" id="PIRSF005211">
    <property type="entry name" value="Ab_hydro_YheT"/>
    <property type="match status" value="1"/>
</dbReference>
<feature type="active site" description="Charge relay system" evidence="2">
    <location>
        <position position="269"/>
    </location>
</feature>
<dbReference type="Pfam" id="PF00561">
    <property type="entry name" value="Abhydrolase_1"/>
    <property type="match status" value="1"/>
</dbReference>
<dbReference type="Gene3D" id="3.40.50.1820">
    <property type="entry name" value="alpha/beta hydrolase"/>
    <property type="match status" value="1"/>
</dbReference>
<name>A0A498C7L1_9GAMM</name>
<dbReference type="GO" id="GO:0034338">
    <property type="term" value="F:short-chain carboxylesterase activity"/>
    <property type="evidence" value="ECO:0007669"/>
    <property type="project" value="TreeGrafter"/>
</dbReference>
<dbReference type="InterPro" id="IPR000073">
    <property type="entry name" value="AB_hydrolase_1"/>
</dbReference>
<dbReference type="RefSeq" id="WP_121442785.1">
    <property type="nucleotide sequence ID" value="NZ_RCDA01000003.1"/>
</dbReference>
<dbReference type="EMBL" id="RCDA01000003">
    <property type="protein sequence ID" value="RLK48231.1"/>
    <property type="molecule type" value="Genomic_DNA"/>
</dbReference>
<protein>
    <recommendedName>
        <fullName evidence="3">AB hydrolase-1 domain-containing protein</fullName>
    </recommendedName>
</protein>
<feature type="domain" description="AB hydrolase-1" evidence="3">
    <location>
        <begin position="64"/>
        <end position="300"/>
    </location>
</feature>
<dbReference type="InterPro" id="IPR029058">
    <property type="entry name" value="AB_hydrolase_fold"/>
</dbReference>
<dbReference type="AlphaFoldDB" id="A0A498C7L1"/>
<evidence type="ECO:0000313" key="5">
    <source>
        <dbReference type="Proteomes" id="UP000275461"/>
    </source>
</evidence>
<evidence type="ECO:0000313" key="4">
    <source>
        <dbReference type="EMBL" id="RLK48231.1"/>
    </source>
</evidence>
<dbReference type="GO" id="GO:0047372">
    <property type="term" value="F:monoacylglycerol lipase activity"/>
    <property type="evidence" value="ECO:0007669"/>
    <property type="project" value="TreeGrafter"/>
</dbReference>
<dbReference type="SUPFAM" id="SSF53474">
    <property type="entry name" value="alpha/beta-Hydrolases"/>
    <property type="match status" value="1"/>
</dbReference>
<dbReference type="NCBIfam" id="NF008218">
    <property type="entry name" value="PRK10985.1"/>
    <property type="match status" value="1"/>
</dbReference>
<evidence type="ECO:0000256" key="2">
    <source>
        <dbReference type="PIRSR" id="PIRSR005211-1"/>
    </source>
</evidence>
<evidence type="ECO:0000256" key="1">
    <source>
        <dbReference type="ARBA" id="ARBA00010884"/>
    </source>
</evidence>
<feature type="active site" description="Charge relay system" evidence="2">
    <location>
        <position position="144"/>
    </location>
</feature>
<dbReference type="PANTHER" id="PTHR10794">
    <property type="entry name" value="ABHYDROLASE DOMAIN-CONTAINING PROTEIN"/>
    <property type="match status" value="1"/>
</dbReference>
<dbReference type="InterPro" id="IPR012020">
    <property type="entry name" value="ABHD4"/>
</dbReference>
<feature type="active site" description="Charge relay system" evidence="2">
    <location>
        <position position="297"/>
    </location>
</feature>
<gene>
    <name evidence="4" type="ORF">DFR31_2110</name>
</gene>
<reference evidence="4 5" key="1">
    <citation type="submission" date="2018-10" db="EMBL/GenBank/DDBJ databases">
        <title>Genomic Encyclopedia of Type Strains, Phase IV (KMG-IV): sequencing the most valuable type-strain genomes for metagenomic binning, comparative biology and taxonomic classification.</title>
        <authorList>
            <person name="Goeker M."/>
        </authorList>
    </citation>
    <scope>NUCLEOTIDE SEQUENCE [LARGE SCALE GENOMIC DNA]</scope>
    <source>
        <strain evidence="4 5">DSM 12769</strain>
    </source>
</reference>
<proteinExistence type="inferred from homology"/>
<dbReference type="Proteomes" id="UP000275461">
    <property type="component" value="Unassembled WGS sequence"/>
</dbReference>
<dbReference type="PANTHER" id="PTHR10794:SF94">
    <property type="entry name" value="ESTERASE YHET-RELATED"/>
    <property type="match status" value="1"/>
</dbReference>
<comment type="similarity">
    <text evidence="1">Belongs to the AB hydrolase superfamily. AB hydrolase 4 family.</text>
</comment>